<keyword evidence="3" id="KW-1185">Reference proteome</keyword>
<dbReference type="InterPro" id="IPR004323">
    <property type="entry name" value="Ion_tolerance_CutA"/>
</dbReference>
<dbReference type="InterPro" id="IPR015867">
    <property type="entry name" value="N-reg_PII/ATP_PRibTrfase_C"/>
</dbReference>
<dbReference type="RefSeq" id="WP_114840769.1">
    <property type="nucleotide sequence ID" value="NZ_CP031219.1"/>
</dbReference>
<sequence>MKPIIIQTTTNSKDEARNIAKVLLESKLAACVQISKIDSLYIWENEMCEDEEYLIIIKTKKEKFKKIKSKIKELHSYDLPEIISINIDDLSKEYKKYIGDNIK</sequence>
<dbReference type="Pfam" id="PF03091">
    <property type="entry name" value="CutA1"/>
    <property type="match status" value="1"/>
</dbReference>
<dbReference type="Proteomes" id="UP000290092">
    <property type="component" value="Unassembled WGS sequence"/>
</dbReference>
<accession>A0AAX2AFP5</accession>
<dbReference type="GO" id="GO:0005507">
    <property type="term" value="F:copper ion binding"/>
    <property type="evidence" value="ECO:0007669"/>
    <property type="project" value="TreeGrafter"/>
</dbReference>
<comment type="similarity">
    <text evidence="1">Belongs to the CutA family.</text>
</comment>
<dbReference type="GO" id="GO:0010038">
    <property type="term" value="P:response to metal ion"/>
    <property type="evidence" value="ECO:0007669"/>
    <property type="project" value="InterPro"/>
</dbReference>
<dbReference type="Gene3D" id="3.30.70.120">
    <property type="match status" value="1"/>
</dbReference>
<protein>
    <submittedName>
        <fullName evidence="2">Divalent-cation tolerance protein CutA</fullName>
    </submittedName>
</protein>
<reference evidence="2 3" key="1">
    <citation type="submission" date="2017-09" db="EMBL/GenBank/DDBJ databases">
        <title>Genomics of the genus Arcobacter.</title>
        <authorList>
            <person name="Perez-Cataluna A."/>
            <person name="Figueras M.J."/>
            <person name="Salas-Masso N."/>
        </authorList>
    </citation>
    <scope>NUCLEOTIDE SEQUENCE [LARGE SCALE GENOMIC DNA]</scope>
    <source>
        <strain evidence="2 3">CECT 7386</strain>
    </source>
</reference>
<evidence type="ECO:0000313" key="2">
    <source>
        <dbReference type="EMBL" id="RXK15470.1"/>
    </source>
</evidence>
<evidence type="ECO:0000256" key="1">
    <source>
        <dbReference type="ARBA" id="ARBA00010169"/>
    </source>
</evidence>
<dbReference type="InterPro" id="IPR011322">
    <property type="entry name" value="N-reg_PII-like_a/b"/>
</dbReference>
<comment type="caution">
    <text evidence="2">The sequence shown here is derived from an EMBL/GenBank/DDBJ whole genome shotgun (WGS) entry which is preliminary data.</text>
</comment>
<name>A0AAX2AFP5_9BACT</name>
<gene>
    <name evidence="2" type="ORF">CP985_08030</name>
</gene>
<organism evidence="2 3">
    <name type="scientific">Malaciobacter mytili LMG 24559</name>
    <dbReference type="NCBI Taxonomy" id="1032238"/>
    <lineage>
        <taxon>Bacteria</taxon>
        <taxon>Pseudomonadati</taxon>
        <taxon>Campylobacterota</taxon>
        <taxon>Epsilonproteobacteria</taxon>
        <taxon>Campylobacterales</taxon>
        <taxon>Arcobacteraceae</taxon>
        <taxon>Malaciobacter</taxon>
    </lineage>
</organism>
<dbReference type="AlphaFoldDB" id="A0AAX2AFP5"/>
<dbReference type="PANTHER" id="PTHR23419:SF8">
    <property type="entry name" value="FI09726P"/>
    <property type="match status" value="1"/>
</dbReference>
<evidence type="ECO:0000313" key="3">
    <source>
        <dbReference type="Proteomes" id="UP000290092"/>
    </source>
</evidence>
<dbReference type="KEGG" id="amyt:AMYT_0258"/>
<dbReference type="EMBL" id="NXID01000027">
    <property type="protein sequence ID" value="RXK15470.1"/>
    <property type="molecule type" value="Genomic_DNA"/>
</dbReference>
<dbReference type="SUPFAM" id="SSF54913">
    <property type="entry name" value="GlnB-like"/>
    <property type="match status" value="1"/>
</dbReference>
<proteinExistence type="inferred from homology"/>
<dbReference type="PANTHER" id="PTHR23419">
    <property type="entry name" value="DIVALENT CATION TOLERANCE CUTA-RELATED"/>
    <property type="match status" value="1"/>
</dbReference>